<dbReference type="Gene3D" id="3.40.50.1820">
    <property type="entry name" value="alpha/beta hydrolase"/>
    <property type="match status" value="1"/>
</dbReference>
<keyword evidence="2 9" id="KW-0732">Signal</keyword>
<dbReference type="InterPro" id="IPR006693">
    <property type="entry name" value="AB_hydrolase_lipase"/>
</dbReference>
<evidence type="ECO:0000256" key="2">
    <source>
        <dbReference type="ARBA" id="ARBA00022729"/>
    </source>
</evidence>
<keyword evidence="6" id="KW-0325">Glycoprotein</keyword>
<feature type="active site" description="Nucleophile" evidence="8">
    <location>
        <position position="195"/>
    </location>
</feature>
<evidence type="ECO:0000256" key="5">
    <source>
        <dbReference type="ARBA" id="ARBA00023098"/>
    </source>
</evidence>
<feature type="active site" description="Charge relay system" evidence="8">
    <location>
        <position position="398"/>
    </location>
</feature>
<keyword evidence="4 7" id="KW-0442">Lipid degradation</keyword>
<evidence type="ECO:0000256" key="8">
    <source>
        <dbReference type="PIRSR" id="PIRSR000862-1"/>
    </source>
</evidence>
<evidence type="ECO:0000313" key="12">
    <source>
        <dbReference type="EnsemblMetazoa" id="tetur01g03420.1"/>
    </source>
</evidence>
<organism evidence="12 13">
    <name type="scientific">Tetranychus urticae</name>
    <name type="common">Two-spotted spider mite</name>
    <dbReference type="NCBI Taxonomy" id="32264"/>
    <lineage>
        <taxon>Eukaryota</taxon>
        <taxon>Metazoa</taxon>
        <taxon>Ecdysozoa</taxon>
        <taxon>Arthropoda</taxon>
        <taxon>Chelicerata</taxon>
        <taxon>Arachnida</taxon>
        <taxon>Acari</taxon>
        <taxon>Acariformes</taxon>
        <taxon>Trombidiformes</taxon>
        <taxon>Prostigmata</taxon>
        <taxon>Eleutherengona</taxon>
        <taxon>Raphignathae</taxon>
        <taxon>Tetranychoidea</taxon>
        <taxon>Tetranychidae</taxon>
        <taxon>Tetranychus</taxon>
    </lineage>
</organism>
<dbReference type="eggNOG" id="KOG2624">
    <property type="taxonomic scope" value="Eukaryota"/>
</dbReference>
<evidence type="ECO:0000259" key="10">
    <source>
        <dbReference type="Pfam" id="PF00561"/>
    </source>
</evidence>
<dbReference type="InterPro" id="IPR025483">
    <property type="entry name" value="Lipase_euk"/>
</dbReference>
<accession>T1JQJ4</accession>
<comment type="similarity">
    <text evidence="1 7">Belongs to the AB hydrolase superfamily. Lipase family.</text>
</comment>
<dbReference type="SUPFAM" id="SSF53474">
    <property type="entry name" value="alpha/beta-Hydrolases"/>
    <property type="match status" value="1"/>
</dbReference>
<proteinExistence type="inferred from homology"/>
<evidence type="ECO:0000256" key="3">
    <source>
        <dbReference type="ARBA" id="ARBA00022801"/>
    </source>
</evidence>
<evidence type="ECO:0000313" key="13">
    <source>
        <dbReference type="Proteomes" id="UP000015104"/>
    </source>
</evidence>
<dbReference type="AlphaFoldDB" id="T1JQJ4"/>
<dbReference type="GO" id="GO:0016788">
    <property type="term" value="F:hydrolase activity, acting on ester bonds"/>
    <property type="evidence" value="ECO:0007669"/>
    <property type="project" value="InterPro"/>
</dbReference>
<dbReference type="OrthoDB" id="6516826at2759"/>
<dbReference type="PIRSF" id="PIRSF000862">
    <property type="entry name" value="Steryl_ester_lip"/>
    <property type="match status" value="1"/>
</dbReference>
<keyword evidence="13" id="KW-1185">Reference proteome</keyword>
<evidence type="ECO:0000256" key="6">
    <source>
        <dbReference type="ARBA" id="ARBA00023180"/>
    </source>
</evidence>
<evidence type="ECO:0000259" key="11">
    <source>
        <dbReference type="Pfam" id="PF04083"/>
    </source>
</evidence>
<gene>
    <name evidence="12" type="primary">107364920</name>
</gene>
<sequence length="424" mass="47438">MNLLHLVVSLIAALQINHGIVRAALNESDSSRMISDLITSRGFIHEPHYVTTQDGYILGIHRMINPFSKKYIPGKPKPILLQCGLLCSGSEFLDNSDSGFLNESMIASRHELHSIDFQSEGSNLGFLLANLGFDVWFFHPRGNVYSRNHTTLNPDSDKSYWEFTWDQMATIDLPATFEHIIEYTGQTSVGYIGYSQGGTTIFGLLAEQPEYSAKIVPIIAIAPAVRLDNYAGLPFQSIIETPLVMNYVMNRGGECFGFMGDKQTKICEENPIMKVVCNFIAFNLLTVNKAQVDPDRVSVFISHIPSGTSCWDILHLVQLMKNKNFAKFDFGRAKNLIKYNSTSPPLYDLSKVVSNDLYLVHSIGDHSADPADITLLKSLLTSVPNIYDHVIEDKTFDHLDYFMSKHTGTLVNGPIAQMLDKYNP</sequence>
<dbReference type="GO" id="GO:0016042">
    <property type="term" value="P:lipid catabolic process"/>
    <property type="evidence" value="ECO:0007669"/>
    <property type="project" value="UniProtKB-KW"/>
</dbReference>
<feature type="signal peptide" evidence="9">
    <location>
        <begin position="1"/>
        <end position="23"/>
    </location>
</feature>
<evidence type="ECO:0000256" key="4">
    <source>
        <dbReference type="ARBA" id="ARBA00022963"/>
    </source>
</evidence>
<protein>
    <recommendedName>
        <fullName evidence="7">Lipase</fullName>
    </recommendedName>
</protein>
<feature type="chain" id="PRO_5004590722" description="Lipase" evidence="9">
    <location>
        <begin position="24"/>
        <end position="424"/>
    </location>
</feature>
<reference evidence="12" key="2">
    <citation type="submission" date="2015-06" db="UniProtKB">
        <authorList>
            <consortium name="EnsemblMetazoa"/>
        </authorList>
    </citation>
    <scope>IDENTIFICATION</scope>
</reference>
<dbReference type="OMA" id="YKIEDVH"/>
<keyword evidence="5" id="KW-0443">Lipid metabolism</keyword>
<dbReference type="EnsemblMetazoa" id="tetur01g03420.1">
    <property type="protein sequence ID" value="tetur01g03420.1"/>
    <property type="gene ID" value="tetur01g03420"/>
</dbReference>
<feature type="active site" description="Charge relay system" evidence="8">
    <location>
        <position position="365"/>
    </location>
</feature>
<dbReference type="HOGENOM" id="CLU_010974_0_0_1"/>
<dbReference type="KEGG" id="tut:107364920"/>
<reference evidence="13" key="1">
    <citation type="submission" date="2011-08" db="EMBL/GenBank/DDBJ databases">
        <authorList>
            <person name="Rombauts S."/>
        </authorList>
    </citation>
    <scope>NUCLEOTIDE SEQUENCE</scope>
    <source>
        <strain evidence="13">London</strain>
    </source>
</reference>
<dbReference type="InterPro" id="IPR000073">
    <property type="entry name" value="AB_hydrolase_1"/>
</dbReference>
<dbReference type="FunFam" id="3.40.50.1820:FF:000057">
    <property type="entry name" value="Lipase"/>
    <property type="match status" value="1"/>
</dbReference>
<evidence type="ECO:0000256" key="7">
    <source>
        <dbReference type="PIRNR" id="PIRNR000862"/>
    </source>
</evidence>
<dbReference type="Proteomes" id="UP000015104">
    <property type="component" value="Unassembled WGS sequence"/>
</dbReference>
<dbReference type="PANTHER" id="PTHR11005">
    <property type="entry name" value="LYSOSOMAL ACID LIPASE-RELATED"/>
    <property type="match status" value="1"/>
</dbReference>
<keyword evidence="3 7" id="KW-0378">Hydrolase</keyword>
<evidence type="ECO:0000256" key="1">
    <source>
        <dbReference type="ARBA" id="ARBA00010701"/>
    </source>
</evidence>
<feature type="domain" description="Partial AB-hydrolase lipase" evidence="11">
    <location>
        <begin position="34"/>
        <end position="95"/>
    </location>
</feature>
<dbReference type="Pfam" id="PF00561">
    <property type="entry name" value="Abhydrolase_1"/>
    <property type="match status" value="1"/>
</dbReference>
<dbReference type="EMBL" id="CAEY01000437">
    <property type="status" value="NOT_ANNOTATED_CDS"/>
    <property type="molecule type" value="Genomic_DNA"/>
</dbReference>
<dbReference type="InterPro" id="IPR029058">
    <property type="entry name" value="AB_hydrolase_fold"/>
</dbReference>
<name>T1JQJ4_TETUR</name>
<evidence type="ECO:0000256" key="9">
    <source>
        <dbReference type="SAM" id="SignalP"/>
    </source>
</evidence>
<dbReference type="Pfam" id="PF04083">
    <property type="entry name" value="Abhydro_lipase"/>
    <property type="match status" value="1"/>
</dbReference>
<feature type="domain" description="AB hydrolase-1" evidence="10">
    <location>
        <begin position="127"/>
        <end position="216"/>
    </location>
</feature>